<keyword evidence="3" id="KW-1185">Reference proteome</keyword>
<sequence>MGRGKLLQSITRPTNAKEIMQEKKAAICTKWLRGRREILASFGNHWRYFGCRTLVKEHEYKSSREKGIKKKGEEEDSIGRGKLLQSITRPTNAKEIIQEKKSGHLHEMASGKERDISFFWKSLEMFRVSHFSQRTRIQKHQIMGRTEPVVNLFLLMQHKNSEVPFKEANSPFPEEHEKAIESMTRGSRKYIGGTRNKSRKDKHKNYRKPLGGVCSEC</sequence>
<evidence type="ECO:0000313" key="3">
    <source>
        <dbReference type="Proteomes" id="UP001054945"/>
    </source>
</evidence>
<organism evidence="2 3">
    <name type="scientific">Caerostris extrusa</name>
    <name type="common">Bark spider</name>
    <name type="synonym">Caerostris bankana</name>
    <dbReference type="NCBI Taxonomy" id="172846"/>
    <lineage>
        <taxon>Eukaryota</taxon>
        <taxon>Metazoa</taxon>
        <taxon>Ecdysozoa</taxon>
        <taxon>Arthropoda</taxon>
        <taxon>Chelicerata</taxon>
        <taxon>Arachnida</taxon>
        <taxon>Araneae</taxon>
        <taxon>Araneomorphae</taxon>
        <taxon>Entelegynae</taxon>
        <taxon>Araneoidea</taxon>
        <taxon>Araneidae</taxon>
        <taxon>Caerostris</taxon>
    </lineage>
</organism>
<protein>
    <submittedName>
        <fullName evidence="2">Uncharacterized protein</fullName>
    </submittedName>
</protein>
<dbReference type="EMBL" id="BPLR01000519">
    <property type="protein sequence ID" value="GIY95416.1"/>
    <property type="molecule type" value="Genomic_DNA"/>
</dbReference>
<gene>
    <name evidence="2" type="ORF">CEXT_441531</name>
</gene>
<dbReference type="Proteomes" id="UP001054945">
    <property type="component" value="Unassembled WGS sequence"/>
</dbReference>
<evidence type="ECO:0000313" key="2">
    <source>
        <dbReference type="EMBL" id="GIY95416.1"/>
    </source>
</evidence>
<dbReference type="AlphaFoldDB" id="A0AAV4XN63"/>
<evidence type="ECO:0000256" key="1">
    <source>
        <dbReference type="SAM" id="MobiDB-lite"/>
    </source>
</evidence>
<name>A0AAV4XN63_CAEEX</name>
<proteinExistence type="predicted"/>
<feature type="region of interest" description="Disordered" evidence="1">
    <location>
        <begin position="178"/>
        <end position="217"/>
    </location>
</feature>
<accession>A0AAV4XN63</accession>
<reference evidence="2 3" key="1">
    <citation type="submission" date="2021-06" db="EMBL/GenBank/DDBJ databases">
        <title>Caerostris extrusa draft genome.</title>
        <authorList>
            <person name="Kono N."/>
            <person name="Arakawa K."/>
        </authorList>
    </citation>
    <scope>NUCLEOTIDE SEQUENCE [LARGE SCALE GENOMIC DNA]</scope>
</reference>
<comment type="caution">
    <text evidence="2">The sequence shown here is derived from an EMBL/GenBank/DDBJ whole genome shotgun (WGS) entry which is preliminary data.</text>
</comment>
<feature type="compositionally biased region" description="Basic residues" evidence="1">
    <location>
        <begin position="196"/>
        <end position="207"/>
    </location>
</feature>